<evidence type="ECO:0000256" key="6">
    <source>
        <dbReference type="ARBA" id="ARBA00022801"/>
    </source>
</evidence>
<evidence type="ECO:0000256" key="7">
    <source>
        <dbReference type="SAM" id="MobiDB-lite"/>
    </source>
</evidence>
<dbReference type="Pfam" id="PF02338">
    <property type="entry name" value="OTU"/>
    <property type="match status" value="1"/>
</dbReference>
<evidence type="ECO:0000256" key="5">
    <source>
        <dbReference type="ARBA" id="ARBA00022786"/>
    </source>
</evidence>
<evidence type="ECO:0000313" key="10">
    <source>
        <dbReference type="Proteomes" id="UP001165160"/>
    </source>
</evidence>
<feature type="domain" description="OTU" evidence="8">
    <location>
        <begin position="75"/>
        <end position="197"/>
    </location>
</feature>
<keyword evidence="4" id="KW-0645">Protease</keyword>
<gene>
    <name evidence="9" type="ORF">TrVE_jg2867</name>
</gene>
<comment type="similarity">
    <text evidence="2">Belongs to the peptidase C85 family.</text>
</comment>
<accession>A0A9W7BNN3</accession>
<feature type="compositionally biased region" description="Low complexity" evidence="7">
    <location>
        <begin position="58"/>
        <end position="70"/>
    </location>
</feature>
<evidence type="ECO:0000256" key="2">
    <source>
        <dbReference type="ARBA" id="ARBA00010407"/>
    </source>
</evidence>
<name>A0A9W7BNN3_9STRA</name>
<feature type="region of interest" description="Disordered" evidence="7">
    <location>
        <begin position="1"/>
        <end position="70"/>
    </location>
</feature>
<dbReference type="GO" id="GO:0016579">
    <property type="term" value="P:protein deubiquitination"/>
    <property type="evidence" value="ECO:0007669"/>
    <property type="project" value="TreeGrafter"/>
</dbReference>
<dbReference type="Proteomes" id="UP001165160">
    <property type="component" value="Unassembled WGS sequence"/>
</dbReference>
<organism evidence="9 10">
    <name type="scientific">Triparma verrucosa</name>
    <dbReference type="NCBI Taxonomy" id="1606542"/>
    <lineage>
        <taxon>Eukaryota</taxon>
        <taxon>Sar</taxon>
        <taxon>Stramenopiles</taxon>
        <taxon>Ochrophyta</taxon>
        <taxon>Bolidophyceae</taxon>
        <taxon>Parmales</taxon>
        <taxon>Triparmaceae</taxon>
        <taxon>Triparma</taxon>
    </lineage>
</organism>
<evidence type="ECO:0000256" key="4">
    <source>
        <dbReference type="ARBA" id="ARBA00022670"/>
    </source>
</evidence>
<evidence type="ECO:0000256" key="3">
    <source>
        <dbReference type="ARBA" id="ARBA00012759"/>
    </source>
</evidence>
<dbReference type="GO" id="GO:0006508">
    <property type="term" value="P:proteolysis"/>
    <property type="evidence" value="ECO:0007669"/>
    <property type="project" value="UniProtKB-KW"/>
</dbReference>
<dbReference type="PANTHER" id="PTHR12419">
    <property type="entry name" value="OTU DOMAIN CONTAINING PROTEIN"/>
    <property type="match status" value="1"/>
</dbReference>
<feature type="compositionally biased region" description="Low complexity" evidence="7">
    <location>
        <begin position="18"/>
        <end position="36"/>
    </location>
</feature>
<dbReference type="PANTHER" id="PTHR12419:SF4">
    <property type="entry name" value="OTU DOMAIN-CONTAINING PROTEIN 5"/>
    <property type="match status" value="1"/>
</dbReference>
<dbReference type="GO" id="GO:0004843">
    <property type="term" value="F:cysteine-type deubiquitinase activity"/>
    <property type="evidence" value="ECO:0007669"/>
    <property type="project" value="UniProtKB-EC"/>
</dbReference>
<dbReference type="InterPro" id="IPR050704">
    <property type="entry name" value="Peptidase_C85-like"/>
</dbReference>
<keyword evidence="6" id="KW-0378">Hydrolase</keyword>
<feature type="compositionally biased region" description="Basic and acidic residues" evidence="7">
    <location>
        <begin position="1"/>
        <end position="10"/>
    </location>
</feature>
<evidence type="ECO:0000256" key="1">
    <source>
        <dbReference type="ARBA" id="ARBA00000707"/>
    </source>
</evidence>
<sequence>MRIIVEGEGRKRNHERSTASPTGLTTTTTSSATRSPQQAEESTSKRSRMAGTKKRNGDPSSSSSSSSDLTLPSSFKIIQVQGDGNCLFRAISLQIYGDETFHNQIRGNCANYIQKNEPTFGPFIRGEVKVYCDRMRRDGVFGGNIEIQAISELYNRPITIYTPTSSQPVNTFHSTYTDPPLFLLYSDGNHYDAIVDTHNPTAGLGLGLPGLKIGEADRSLIQNVVEKSEIEDSEEAIKRKIMAMSDADATAAEIEKAILLSTAQEHNQKQKASYKPCSPSSLPVIQPDNIPPVVQELVFNGYELERVMRAYDLVGDNFDAILEVVGLLGEKG</sequence>
<keyword evidence="5" id="KW-0833">Ubl conjugation pathway</keyword>
<evidence type="ECO:0000313" key="9">
    <source>
        <dbReference type="EMBL" id="GMH91771.1"/>
    </source>
</evidence>
<reference evidence="10" key="1">
    <citation type="journal article" date="2023" name="Commun. Biol.">
        <title>Genome analysis of Parmales, the sister group of diatoms, reveals the evolutionary specialization of diatoms from phago-mixotrophs to photoautotrophs.</title>
        <authorList>
            <person name="Ban H."/>
            <person name="Sato S."/>
            <person name="Yoshikawa S."/>
            <person name="Yamada K."/>
            <person name="Nakamura Y."/>
            <person name="Ichinomiya M."/>
            <person name="Sato N."/>
            <person name="Blanc-Mathieu R."/>
            <person name="Endo H."/>
            <person name="Kuwata A."/>
            <person name="Ogata H."/>
        </authorList>
    </citation>
    <scope>NUCLEOTIDE SEQUENCE [LARGE SCALE GENOMIC DNA]</scope>
    <source>
        <strain evidence="10">NIES 3699</strain>
    </source>
</reference>
<proteinExistence type="inferred from homology"/>
<dbReference type="EMBL" id="BRXX01000119">
    <property type="protein sequence ID" value="GMH91771.1"/>
    <property type="molecule type" value="Genomic_DNA"/>
</dbReference>
<dbReference type="PROSITE" id="PS50802">
    <property type="entry name" value="OTU"/>
    <property type="match status" value="1"/>
</dbReference>
<evidence type="ECO:0000259" key="8">
    <source>
        <dbReference type="PROSITE" id="PS50802"/>
    </source>
</evidence>
<dbReference type="SUPFAM" id="SSF54001">
    <property type="entry name" value="Cysteine proteinases"/>
    <property type="match status" value="1"/>
</dbReference>
<dbReference type="Gene3D" id="3.90.70.80">
    <property type="match status" value="1"/>
</dbReference>
<comment type="caution">
    <text evidence="9">The sequence shown here is derived from an EMBL/GenBank/DDBJ whole genome shotgun (WGS) entry which is preliminary data.</text>
</comment>
<dbReference type="AlphaFoldDB" id="A0A9W7BNN3"/>
<comment type="catalytic activity">
    <reaction evidence="1">
        <text>Thiol-dependent hydrolysis of ester, thioester, amide, peptide and isopeptide bonds formed by the C-terminal Gly of ubiquitin (a 76-residue protein attached to proteins as an intracellular targeting signal).</text>
        <dbReference type="EC" id="3.4.19.12"/>
    </reaction>
</comment>
<dbReference type="GO" id="GO:0061578">
    <property type="term" value="F:K63-linked deubiquitinase activity"/>
    <property type="evidence" value="ECO:0007669"/>
    <property type="project" value="TreeGrafter"/>
</dbReference>
<dbReference type="EC" id="3.4.19.12" evidence="3"/>
<feature type="compositionally biased region" description="Basic residues" evidence="7">
    <location>
        <begin position="45"/>
        <end position="54"/>
    </location>
</feature>
<keyword evidence="10" id="KW-1185">Reference proteome</keyword>
<protein>
    <recommendedName>
        <fullName evidence="3">ubiquitinyl hydrolase 1</fullName>
        <ecNumber evidence="3">3.4.19.12</ecNumber>
    </recommendedName>
</protein>
<dbReference type="InterPro" id="IPR038765">
    <property type="entry name" value="Papain-like_cys_pep_sf"/>
</dbReference>
<dbReference type="InterPro" id="IPR003323">
    <property type="entry name" value="OTU_dom"/>
</dbReference>